<dbReference type="Proteomes" id="UP000664414">
    <property type="component" value="Unassembled WGS sequence"/>
</dbReference>
<feature type="signal peptide" evidence="1">
    <location>
        <begin position="1"/>
        <end position="20"/>
    </location>
</feature>
<dbReference type="EMBL" id="JAFKGL010000030">
    <property type="protein sequence ID" value="MBN9413615.1"/>
    <property type="molecule type" value="Genomic_DNA"/>
</dbReference>
<reference evidence="2" key="1">
    <citation type="submission" date="2021-02" db="EMBL/GenBank/DDBJ databases">
        <title>Thiocyanate and organic carbon inputs drive convergent selection for specific autotrophic Afipia and Thiobacillus strains within complex microbiomes.</title>
        <authorList>
            <person name="Huddy R.J."/>
            <person name="Sachdeva R."/>
            <person name="Kadzinga F."/>
            <person name="Kantor R.S."/>
            <person name="Harrison S.T.L."/>
            <person name="Banfield J.F."/>
        </authorList>
    </citation>
    <scope>NUCLEOTIDE SEQUENCE</scope>
    <source>
        <strain evidence="2">SCN18_10_11_15_R4_P_38_20</strain>
    </source>
</reference>
<evidence type="ECO:0000313" key="3">
    <source>
        <dbReference type="Proteomes" id="UP000664414"/>
    </source>
</evidence>
<gene>
    <name evidence="2" type="ORF">J0H12_06815</name>
</gene>
<feature type="chain" id="PRO_5035222280" evidence="1">
    <location>
        <begin position="21"/>
        <end position="83"/>
    </location>
</feature>
<name>A0A8J7PK23_9PROT</name>
<dbReference type="PROSITE" id="PS51257">
    <property type="entry name" value="PROKAR_LIPOPROTEIN"/>
    <property type="match status" value="1"/>
</dbReference>
<protein>
    <submittedName>
        <fullName evidence="2">Uncharacterized protein</fullName>
    </submittedName>
</protein>
<keyword evidence="1" id="KW-0732">Signal</keyword>
<evidence type="ECO:0000256" key="1">
    <source>
        <dbReference type="SAM" id="SignalP"/>
    </source>
</evidence>
<accession>A0A8J7PK23</accession>
<sequence length="83" mass="9145">MRKIFYLSTVILFACLSAHASQNIKEEEPYSAKAATCIRNVSSATLEATDKCIDTTGKCIKTMGPALEFASKFADFIARFKTK</sequence>
<proteinExistence type="predicted"/>
<organism evidence="2 3">
    <name type="scientific">Candidatus Paracaedimonas acanthamoebae</name>
    <dbReference type="NCBI Taxonomy" id="244581"/>
    <lineage>
        <taxon>Bacteria</taxon>
        <taxon>Pseudomonadati</taxon>
        <taxon>Pseudomonadota</taxon>
        <taxon>Alphaproteobacteria</taxon>
        <taxon>Holosporales</taxon>
        <taxon>Caedimonadaceae</taxon>
        <taxon>Candidatus Paracaedimonas</taxon>
    </lineage>
</organism>
<evidence type="ECO:0000313" key="2">
    <source>
        <dbReference type="EMBL" id="MBN9413615.1"/>
    </source>
</evidence>
<comment type="caution">
    <text evidence="2">The sequence shown here is derived from an EMBL/GenBank/DDBJ whole genome shotgun (WGS) entry which is preliminary data.</text>
</comment>
<dbReference type="AlphaFoldDB" id="A0A8J7PK23"/>